<proteinExistence type="predicted"/>
<gene>
    <name evidence="1" type="ordered locus">DICTH_0442</name>
</gene>
<organism evidence="1 2">
    <name type="scientific">Dictyoglomus thermophilum (strain ATCC 35947 / DSM 3960 / H-6-12)</name>
    <dbReference type="NCBI Taxonomy" id="309799"/>
    <lineage>
        <taxon>Bacteria</taxon>
        <taxon>Pseudomonadati</taxon>
        <taxon>Dictyoglomota</taxon>
        <taxon>Dictyoglomia</taxon>
        <taxon>Dictyoglomales</taxon>
        <taxon>Dictyoglomaceae</taxon>
        <taxon>Dictyoglomus</taxon>
    </lineage>
</organism>
<keyword evidence="2" id="KW-1185">Reference proteome</keyword>
<evidence type="ECO:0000313" key="2">
    <source>
        <dbReference type="Proteomes" id="UP000001733"/>
    </source>
</evidence>
<dbReference type="HOGENOM" id="CLU_3327241_0_0_0"/>
<dbReference type="Gene3D" id="3.90.1150.10">
    <property type="entry name" value="Aspartate Aminotransferase, domain 1"/>
    <property type="match status" value="1"/>
</dbReference>
<reference evidence="1 2" key="1">
    <citation type="journal article" date="2014" name="Genome Announc.">
        <title>Complete Genome Sequence of the Extreme Thermophile Dictyoglomus thermophilum H-6-12.</title>
        <authorList>
            <person name="Coil D.A."/>
            <person name="Badger J.H."/>
            <person name="Forberger H.C."/>
            <person name="Riggs F."/>
            <person name="Madupu R."/>
            <person name="Fedorova N."/>
            <person name="Ward N."/>
            <person name="Robb F.T."/>
            <person name="Eisen J.A."/>
        </authorList>
    </citation>
    <scope>NUCLEOTIDE SEQUENCE [LARGE SCALE GENOMIC DNA]</scope>
    <source>
        <strain evidence="2">ATCC 35947 / DSM 3960 / H-6-12</strain>
    </source>
</reference>
<dbReference type="PaxDb" id="309799-DICTH_0442"/>
<dbReference type="InterPro" id="IPR015422">
    <property type="entry name" value="PyrdxlP-dep_Trfase_small"/>
</dbReference>
<dbReference type="EMBL" id="CP001146">
    <property type="protein sequence ID" value="ACI19771.1"/>
    <property type="molecule type" value="Genomic_DNA"/>
</dbReference>
<evidence type="ECO:0000313" key="1">
    <source>
        <dbReference type="EMBL" id="ACI19771.1"/>
    </source>
</evidence>
<name>B5YCR6_DICT6</name>
<dbReference type="KEGG" id="dth:DICTH_0442"/>
<protein>
    <recommendedName>
        <fullName evidence="3">DegT/DnrJ/EryC1/StrS aminotransferase family protein</fullName>
    </recommendedName>
</protein>
<accession>B5YCR6</accession>
<dbReference type="STRING" id="309799.DICTH_0442"/>
<dbReference type="AlphaFoldDB" id="B5YCR6"/>
<sequence>MIKDISKRTLALPFHNNLSEAEVEEVVSVLEKVVSKFE</sequence>
<dbReference type="Proteomes" id="UP000001733">
    <property type="component" value="Chromosome"/>
</dbReference>
<evidence type="ECO:0008006" key="3">
    <source>
        <dbReference type="Google" id="ProtNLM"/>
    </source>
</evidence>